<gene>
    <name evidence="2" type="ORF">I543_2756</name>
</gene>
<sequence length="60" mass="7002">MWLQPDRRELLLGEVTAHSREANLIAAWRVVHDNDLLTPQGRASWSERRAQSNKSRSEFD</sequence>
<organism evidence="2 3">
    <name type="scientific">Mycobacteroides abscessus 21</name>
    <dbReference type="NCBI Taxonomy" id="1299324"/>
    <lineage>
        <taxon>Bacteria</taxon>
        <taxon>Bacillati</taxon>
        <taxon>Actinomycetota</taxon>
        <taxon>Actinomycetes</taxon>
        <taxon>Mycobacteriales</taxon>
        <taxon>Mycobacteriaceae</taxon>
        <taxon>Mycobacteroides</taxon>
        <taxon>Mycobacteroides abscessus</taxon>
    </lineage>
</organism>
<feature type="compositionally biased region" description="Basic and acidic residues" evidence="1">
    <location>
        <begin position="45"/>
        <end position="60"/>
    </location>
</feature>
<dbReference type="EMBL" id="JAOF01000001">
    <property type="protein sequence ID" value="EUA48572.1"/>
    <property type="molecule type" value="Genomic_DNA"/>
</dbReference>
<evidence type="ECO:0000256" key="1">
    <source>
        <dbReference type="SAM" id="MobiDB-lite"/>
    </source>
</evidence>
<reference evidence="2 3" key="1">
    <citation type="submission" date="2013-12" db="EMBL/GenBank/DDBJ databases">
        <authorList>
            <person name="Madinger N."/>
            <person name="Lenaerts A."/>
            <person name="Ordway D."/>
            <person name="DeGroote M.A."/>
            <person name="Parker T."/>
            <person name="Sizemore C."/>
            <person name="Tallon L.J."/>
            <person name="Sadzewicz L.K."/>
            <person name="Sengamalay N."/>
            <person name="Fraser C.M."/>
            <person name="Hine E."/>
            <person name="Shefchek K.A."/>
            <person name="Das S.P."/>
            <person name="Tettelin H."/>
        </authorList>
    </citation>
    <scope>NUCLEOTIDE SEQUENCE [LARGE SCALE GENOMIC DNA]</scope>
    <source>
        <strain evidence="2 3">21</strain>
    </source>
</reference>
<protein>
    <submittedName>
        <fullName evidence="2">Uncharacterized protein</fullName>
    </submittedName>
</protein>
<dbReference type="AlphaFoldDB" id="A0A829Q6C6"/>
<name>A0A829Q6C6_9MYCO</name>
<evidence type="ECO:0000313" key="2">
    <source>
        <dbReference type="EMBL" id="EUA48572.1"/>
    </source>
</evidence>
<comment type="caution">
    <text evidence="2">The sequence shown here is derived from an EMBL/GenBank/DDBJ whole genome shotgun (WGS) entry which is preliminary data.</text>
</comment>
<dbReference type="Proteomes" id="UP000020103">
    <property type="component" value="Unassembled WGS sequence"/>
</dbReference>
<accession>A0A829Q6C6</accession>
<evidence type="ECO:0000313" key="3">
    <source>
        <dbReference type="Proteomes" id="UP000020103"/>
    </source>
</evidence>
<proteinExistence type="predicted"/>
<feature type="region of interest" description="Disordered" evidence="1">
    <location>
        <begin position="41"/>
        <end position="60"/>
    </location>
</feature>